<dbReference type="InterPro" id="IPR014015">
    <property type="entry name" value="Helicase_SF3_DNA-vir"/>
</dbReference>
<dbReference type="GO" id="GO:0005524">
    <property type="term" value="F:ATP binding"/>
    <property type="evidence" value="ECO:0007669"/>
    <property type="project" value="UniProtKB-KW"/>
</dbReference>
<keyword evidence="3" id="KW-0067">ATP-binding</keyword>
<dbReference type="InterPro" id="IPR027417">
    <property type="entry name" value="P-loop_NTPase"/>
</dbReference>
<dbReference type="PROSITE" id="PS51206">
    <property type="entry name" value="SF3_HELICASE_1"/>
    <property type="match status" value="1"/>
</dbReference>
<reference evidence="5" key="1">
    <citation type="journal article" date="2020" name="Nature">
        <title>Giant virus diversity and host interactions through global metagenomics.</title>
        <authorList>
            <person name="Schulz F."/>
            <person name="Roux S."/>
            <person name="Paez-Espino D."/>
            <person name="Jungbluth S."/>
            <person name="Walsh D.A."/>
            <person name="Denef V.J."/>
            <person name="McMahon K.D."/>
            <person name="Konstantinidis K.T."/>
            <person name="Eloe-Fadrosh E.A."/>
            <person name="Kyrpides N.C."/>
            <person name="Woyke T."/>
        </authorList>
    </citation>
    <scope>NUCLEOTIDE SEQUENCE</scope>
    <source>
        <strain evidence="5">GVMAG-M-3300023179-111</strain>
    </source>
</reference>
<keyword evidence="2" id="KW-0378">Hydrolase</keyword>
<name>A0A6C0E2P8_9ZZZZ</name>
<evidence type="ECO:0000256" key="3">
    <source>
        <dbReference type="ARBA" id="ARBA00022840"/>
    </source>
</evidence>
<dbReference type="Gene3D" id="3.40.50.300">
    <property type="entry name" value="P-loop containing nucleotide triphosphate hydrolases"/>
    <property type="match status" value="1"/>
</dbReference>
<dbReference type="InterPro" id="IPR051620">
    <property type="entry name" value="ORF904-like_C"/>
</dbReference>
<dbReference type="Pfam" id="PF23162">
    <property type="entry name" value="AEP_C962R"/>
    <property type="match status" value="1"/>
</dbReference>
<dbReference type="Pfam" id="PF08706">
    <property type="entry name" value="D5_N"/>
    <property type="match status" value="1"/>
</dbReference>
<dbReference type="AlphaFoldDB" id="A0A6C0E2P8"/>
<dbReference type="InterPro" id="IPR056443">
    <property type="entry name" value="AEP_C962R"/>
</dbReference>
<evidence type="ECO:0000256" key="1">
    <source>
        <dbReference type="ARBA" id="ARBA00022741"/>
    </source>
</evidence>
<keyword evidence="1" id="KW-0547">Nucleotide-binding</keyword>
<protein>
    <recommendedName>
        <fullName evidence="4">SF3 helicase domain-containing protein</fullName>
    </recommendedName>
</protein>
<evidence type="ECO:0000259" key="4">
    <source>
        <dbReference type="PROSITE" id="PS51206"/>
    </source>
</evidence>
<accession>A0A6C0E2P8</accession>
<dbReference type="Pfam" id="PF08707">
    <property type="entry name" value="PriCT_2"/>
    <property type="match status" value="1"/>
</dbReference>
<evidence type="ECO:0000313" key="5">
    <source>
        <dbReference type="EMBL" id="QHT22559.1"/>
    </source>
</evidence>
<dbReference type="EMBL" id="MN739712">
    <property type="protein sequence ID" value="QHT22559.1"/>
    <property type="molecule type" value="Genomic_DNA"/>
</dbReference>
<dbReference type="InterPro" id="IPR006500">
    <property type="entry name" value="Helicase_put_C_phage/plasmid"/>
</dbReference>
<dbReference type="InterPro" id="IPR014819">
    <property type="entry name" value="PriCT_2"/>
</dbReference>
<evidence type="ECO:0000256" key="2">
    <source>
        <dbReference type="ARBA" id="ARBA00022801"/>
    </source>
</evidence>
<feature type="domain" description="SF3 helicase" evidence="4">
    <location>
        <begin position="578"/>
        <end position="756"/>
    </location>
</feature>
<proteinExistence type="predicted"/>
<dbReference type="PANTHER" id="PTHR35372:SF2">
    <property type="entry name" value="SF3 HELICASE DOMAIN-CONTAINING PROTEIN"/>
    <property type="match status" value="1"/>
</dbReference>
<dbReference type="SUPFAM" id="SSF52540">
    <property type="entry name" value="P-loop containing nucleoside triphosphate hydrolases"/>
    <property type="match status" value="1"/>
</dbReference>
<dbReference type="InterPro" id="IPR014818">
    <property type="entry name" value="Phage/plasmid_primase_P4_C"/>
</dbReference>
<dbReference type="NCBIfam" id="TIGR01613">
    <property type="entry name" value="primase_Cterm"/>
    <property type="match status" value="1"/>
</dbReference>
<dbReference type="PANTHER" id="PTHR35372">
    <property type="entry name" value="ATP BINDING PROTEIN-RELATED"/>
    <property type="match status" value="1"/>
</dbReference>
<dbReference type="GO" id="GO:0016817">
    <property type="term" value="F:hydrolase activity, acting on acid anhydrides"/>
    <property type="evidence" value="ECO:0007669"/>
    <property type="project" value="InterPro"/>
</dbReference>
<organism evidence="5">
    <name type="scientific">viral metagenome</name>
    <dbReference type="NCBI Taxonomy" id="1070528"/>
    <lineage>
        <taxon>unclassified sequences</taxon>
        <taxon>metagenomes</taxon>
        <taxon>organismal metagenomes</taxon>
    </lineage>
</organism>
<sequence>MDSTIVKFLRNHAVDDISMYHSHTSLQPKGKYQIGRETTEEFWKLYQDTLYNKENAILTITEKSDDYLPVLGDFDIKITDDLDIEYGEHLYTEKQVLDVIKIFQDVLRNIVEDCTDRHLLCVLLEKPMSSSYDENRDITTLSNGFHIAFPYVFLHKKDQINHLVPRIKHELKLYNVFESLGFTSSDKIFDDCHLRNPWLLYGSRKDEKKSPYLVTKIFNAEGEELSLDEAFKYYEIFDSKEELINMHILGIKYYLPRILSIVPHCRQTSEIRYGVISPLKQQINGGGQEKKKHMSVSASESLKQSAELLPMLSDRRASDRNDWMDIGWTLFSIGDGSDEAFNQWLEFSERDADKFDEGICQNEWDKMTKKEKTLGSLKFYAACDNPEEYNKWKQEKSIKHVKTILESGTTYDISITLYELFGNEFRYDIKNEQWYVFKKHKWCVNHKGADLRDRISEDIVEKVVIEGGKSVTQENNANPLDKSSQKTYADKMKQMNKLIRDLKTYTFCTNVMNQCGLTFRDEKFEEKLDQNKYLIAFNNGVYDLKSNVFRAGRPEDFLSKSMPIDYVDFDPTDKKVKEVEIFLEKIFPDKSLRNYFIDQSSDIFEGGNKKKTIFFWTGDGDNGKSVTQNIFEQMLGVYAIKFPTTLVTGKKVSNGSADPNLSRAGGGVRWAILEEPDKTEELNIGLLKMLSGDDTYNARDLFQKGKDLKEIKPMFKLVFISNGLPNVKHSDKAFWNRVRVIPFESTFVRDSDENPAPSSYDEQIRQKRFPRDENFGDKIPDLIKAFAWFLLNHRKELLQGKRKRHPDPEKVRKATALYQKQNDSYRKYIDENIIEDSKCYITSVELHNDFKLWYKEANPGSIVPTRSDVEEYFGKVWGEPLPGMKWKGYRRKTLEDEIESGEAFFIEDSDLVNYDNEKNNIPL</sequence>
<dbReference type="SMART" id="SM00885">
    <property type="entry name" value="D5_N"/>
    <property type="match status" value="1"/>
</dbReference>